<evidence type="ECO:0000313" key="9">
    <source>
        <dbReference type="Proteomes" id="UP000271339"/>
    </source>
</evidence>
<dbReference type="Proteomes" id="UP000271339">
    <property type="component" value="Unassembled WGS sequence"/>
</dbReference>
<keyword evidence="3" id="KW-1134">Transmembrane beta strand</keyword>
<dbReference type="EMBL" id="REFC01000016">
    <property type="protein sequence ID" value="RMA56816.1"/>
    <property type="molecule type" value="Genomic_DNA"/>
</dbReference>
<keyword evidence="4" id="KW-0812">Transmembrane</keyword>
<keyword evidence="7" id="KW-0998">Cell outer membrane</keyword>
<accession>A0A3L9Y7W5</accession>
<keyword evidence="6" id="KW-0472">Membrane</keyword>
<evidence type="ECO:0000313" key="8">
    <source>
        <dbReference type="EMBL" id="RMA56816.1"/>
    </source>
</evidence>
<keyword evidence="5" id="KW-0732">Signal</keyword>
<evidence type="ECO:0000256" key="1">
    <source>
        <dbReference type="ARBA" id="ARBA00004571"/>
    </source>
</evidence>
<dbReference type="SUPFAM" id="SSF56935">
    <property type="entry name" value="Porins"/>
    <property type="match status" value="1"/>
</dbReference>
<evidence type="ECO:0000256" key="2">
    <source>
        <dbReference type="ARBA" id="ARBA00008163"/>
    </source>
</evidence>
<proteinExistence type="inferred from homology"/>
<gene>
    <name evidence="8" type="ORF">BXY75_3337</name>
</gene>
<evidence type="ECO:0000256" key="5">
    <source>
        <dbReference type="ARBA" id="ARBA00022729"/>
    </source>
</evidence>
<protein>
    <submittedName>
        <fullName evidence="8">Outer membrane protein transport protein (OMPP1/FadL/TodX)</fullName>
    </submittedName>
</protein>
<sequence length="503" mass="55190">MAVTVMSFSNAQNISDGLRYSLDDSYGSARYNALSGAFGSLGGDLSAMSINPAGSAIFLNTSASISVSANDFENSTSYFNTNTKGIITDVNLNQAGAVFVFNNPSETSKLKKFSLGINYQSSRNYDDELYIFGDSNASVDQFFLAQAQGIPLDLLQLQSGESVSDLYAFLGENEGVFAQNAFLGYQGFIIDPLDPNDPSNTDYVSTIAPGTFHQEYAYITEGANNKFTINFATQLSSNFFLGINLNSHSIDYRQSSFLFEANNNIGSSVDQIGFENNLTVDGVGFSAQIGAIAKLTENFRLGLSLDTPTWYEISEETSQRLETRVIDDGNSSFVDVDPRVINIYENYQITTPGKVTASASYIFGTQGLISFDYSYKDYSAINFETGYNSFTDSSYFNDLNDAIENSLNGVSTFRLGGEYRINNLSLRGGLRYEESPYQNEITVGDLSGFSLGMGYNFGNYNFDISYARAEQDRKQRLYDIGLTNEASINTITTNIALSVGFKF</sequence>
<dbReference type="GO" id="GO:0009279">
    <property type="term" value="C:cell outer membrane"/>
    <property type="evidence" value="ECO:0007669"/>
    <property type="project" value="UniProtKB-SubCell"/>
</dbReference>
<dbReference type="InterPro" id="IPR005017">
    <property type="entry name" value="OMPP1/FadL/TodX"/>
</dbReference>
<name>A0A3L9Y7W5_9FLAO</name>
<keyword evidence="9" id="KW-1185">Reference proteome</keyword>
<comment type="subcellular location">
    <subcellularLocation>
        <location evidence="1">Cell outer membrane</location>
        <topology evidence="1">Multi-pass membrane protein</topology>
    </subcellularLocation>
</comment>
<evidence type="ECO:0000256" key="7">
    <source>
        <dbReference type="ARBA" id="ARBA00023237"/>
    </source>
</evidence>
<evidence type="ECO:0000256" key="3">
    <source>
        <dbReference type="ARBA" id="ARBA00022452"/>
    </source>
</evidence>
<dbReference type="Gene3D" id="2.40.160.60">
    <property type="entry name" value="Outer membrane protein transport protein (OMPP1/FadL/TodX)"/>
    <property type="match status" value="1"/>
</dbReference>
<evidence type="ECO:0000256" key="6">
    <source>
        <dbReference type="ARBA" id="ARBA00023136"/>
    </source>
</evidence>
<reference evidence="8 9" key="1">
    <citation type="submission" date="2018-10" db="EMBL/GenBank/DDBJ databases">
        <title>Genomic Encyclopedia of Archaeal and Bacterial Type Strains, Phase II (KMG-II): from individual species to whole genera.</title>
        <authorList>
            <person name="Goeker M."/>
        </authorList>
    </citation>
    <scope>NUCLEOTIDE SEQUENCE [LARGE SCALE GENOMIC DNA]</scope>
    <source>
        <strain evidence="8 9">DSM 23424</strain>
    </source>
</reference>
<evidence type="ECO:0000256" key="4">
    <source>
        <dbReference type="ARBA" id="ARBA00022692"/>
    </source>
</evidence>
<organism evidence="8 9">
    <name type="scientific">Ulvibacter antarcticus</name>
    <dbReference type="NCBI Taxonomy" id="442714"/>
    <lineage>
        <taxon>Bacteria</taxon>
        <taxon>Pseudomonadati</taxon>
        <taxon>Bacteroidota</taxon>
        <taxon>Flavobacteriia</taxon>
        <taxon>Flavobacteriales</taxon>
        <taxon>Flavobacteriaceae</taxon>
        <taxon>Ulvibacter</taxon>
    </lineage>
</organism>
<comment type="similarity">
    <text evidence="2">Belongs to the OmpP1/FadL family.</text>
</comment>
<dbReference type="Pfam" id="PF03349">
    <property type="entry name" value="Toluene_X"/>
    <property type="match status" value="1"/>
</dbReference>
<dbReference type="AlphaFoldDB" id="A0A3L9Y7W5"/>
<comment type="caution">
    <text evidence="8">The sequence shown here is derived from an EMBL/GenBank/DDBJ whole genome shotgun (WGS) entry which is preliminary data.</text>
</comment>